<name>A0A101CI18_9FLAO</name>
<comment type="caution">
    <text evidence="4">The sequence shown here is derived from an EMBL/GenBank/DDBJ whole genome shotgun (WGS) entry which is preliminary data.</text>
</comment>
<dbReference type="GO" id="GO:0043565">
    <property type="term" value="F:sequence-specific DNA binding"/>
    <property type="evidence" value="ECO:0007669"/>
    <property type="project" value="InterPro"/>
</dbReference>
<dbReference type="RefSeq" id="WP_059136361.1">
    <property type="nucleotide sequence ID" value="NZ_LMAI01000004.1"/>
</dbReference>
<dbReference type="GO" id="GO:0003700">
    <property type="term" value="F:DNA-binding transcription factor activity"/>
    <property type="evidence" value="ECO:0007669"/>
    <property type="project" value="InterPro"/>
</dbReference>
<keyword evidence="1" id="KW-1133">Transmembrane helix</keyword>
<keyword evidence="1" id="KW-0472">Membrane</keyword>
<feature type="transmembrane region" description="Helical" evidence="1">
    <location>
        <begin position="382"/>
        <end position="401"/>
    </location>
</feature>
<dbReference type="AlphaFoldDB" id="A0A101CI18"/>
<evidence type="ECO:0000256" key="2">
    <source>
        <dbReference type="SAM" id="SignalP"/>
    </source>
</evidence>
<dbReference type="Gene3D" id="1.25.40.10">
    <property type="entry name" value="Tetratricopeptide repeat domain"/>
    <property type="match status" value="1"/>
</dbReference>
<evidence type="ECO:0000256" key="1">
    <source>
        <dbReference type="SAM" id="Phobius"/>
    </source>
</evidence>
<accession>A0A101CI18</accession>
<gene>
    <name evidence="4" type="ORF">AR686_07475</name>
</gene>
<dbReference type="SUPFAM" id="SSF48452">
    <property type="entry name" value="TPR-like"/>
    <property type="match status" value="1"/>
</dbReference>
<evidence type="ECO:0000259" key="3">
    <source>
        <dbReference type="PROSITE" id="PS01124"/>
    </source>
</evidence>
<dbReference type="InterPro" id="IPR011990">
    <property type="entry name" value="TPR-like_helical_dom_sf"/>
</dbReference>
<evidence type="ECO:0000313" key="5">
    <source>
        <dbReference type="Proteomes" id="UP000054388"/>
    </source>
</evidence>
<evidence type="ECO:0000313" key="4">
    <source>
        <dbReference type="EMBL" id="KUJ56395.1"/>
    </source>
</evidence>
<feature type="domain" description="HTH araC/xylS-type" evidence="3">
    <location>
        <begin position="449"/>
        <end position="557"/>
    </location>
</feature>
<dbReference type="Gene3D" id="1.10.10.60">
    <property type="entry name" value="Homeodomain-like"/>
    <property type="match status" value="2"/>
</dbReference>
<organism evidence="4 5">
    <name type="scientific">Chryseobacterium aquaticum subsp. greenlandense</name>
    <dbReference type="NCBI Taxonomy" id="345663"/>
    <lineage>
        <taxon>Bacteria</taxon>
        <taxon>Pseudomonadati</taxon>
        <taxon>Bacteroidota</taxon>
        <taxon>Flavobacteriia</taxon>
        <taxon>Flavobacteriales</taxon>
        <taxon>Weeksellaceae</taxon>
        <taxon>Chryseobacterium group</taxon>
        <taxon>Chryseobacterium</taxon>
    </lineage>
</organism>
<protein>
    <recommendedName>
        <fullName evidence="3">HTH araC/xylS-type domain-containing protein</fullName>
    </recommendedName>
</protein>
<sequence length="566" mass="67049">MSRGFPLLILLFPLFFFANNKVEPTYDIIRENYQDLLKNNERALPYVKLYIKKAKKEKDFEHLTQGYRDAVFFSKNEYTKLSYSDSMIYAALKSRDNDLISLAYLGKGIIYYFNFKKFEPALDEYIKAYEYSKNTKDDYLKYKVIYHMAVVKSYLGYYTEASIQFNQCMTFFESQTKKNLHYNEIFNNYRGYFNALHQLIVCERNLKNYAIADSLLDVGLMKIAGKDEFILEKSYFLKCKGISEYNHQNYKEAIKTLNYSLPEILKAKDFSWSSVIYTYLGKCYYQTDKDKSLAYFLKVDSIFNRHQFILPETRNNYELIIKYYREKKDRDNELKYTKRLLTVDSLLGKDFTFLSSKIHREYDTNSLLEKKKELEKDNCRTWLLALFFISLSAVFIVLYIFKYKKNKDIMIQYAALQKKLESRQQSKAVNPMLNNDDEKQSILSQEVTDDLMQKLQAFEERKDFTQQGLTLSQLASEFNTNTTYLSLLINAQKGVSFKNYLNGLRIDYITDLLHTDKKTLSLTMEALAEKCGIATRQNFSDLFFEFNGIRPKDFINKKKEEQKNIS</sequence>
<keyword evidence="1" id="KW-0812">Transmembrane</keyword>
<reference evidence="4 5" key="1">
    <citation type="submission" date="2015-10" db="EMBL/GenBank/DDBJ databases">
        <title>Genome sequence of Chryseobacterium greenlandense.</title>
        <authorList>
            <person name="Newman J."/>
            <person name="Fischer K."/>
            <person name="Miller J."/>
        </authorList>
    </citation>
    <scope>NUCLEOTIDE SEQUENCE [LARGE SCALE GENOMIC DNA]</scope>
    <source>
        <strain evidence="4 5">UMB34</strain>
    </source>
</reference>
<keyword evidence="2" id="KW-0732">Signal</keyword>
<feature type="signal peptide" evidence="2">
    <location>
        <begin position="1"/>
        <end position="18"/>
    </location>
</feature>
<dbReference type="InterPro" id="IPR018060">
    <property type="entry name" value="HTH_AraC"/>
</dbReference>
<dbReference type="PROSITE" id="PS01124">
    <property type="entry name" value="HTH_ARAC_FAMILY_2"/>
    <property type="match status" value="1"/>
</dbReference>
<dbReference type="EMBL" id="LMAI01000004">
    <property type="protein sequence ID" value="KUJ56395.1"/>
    <property type="molecule type" value="Genomic_DNA"/>
</dbReference>
<feature type="chain" id="PRO_5007094881" description="HTH araC/xylS-type domain-containing protein" evidence="2">
    <location>
        <begin position="19"/>
        <end position="566"/>
    </location>
</feature>
<dbReference type="SMART" id="SM00342">
    <property type="entry name" value="HTH_ARAC"/>
    <property type="match status" value="1"/>
</dbReference>
<proteinExistence type="predicted"/>
<dbReference type="Proteomes" id="UP000054388">
    <property type="component" value="Unassembled WGS sequence"/>
</dbReference>